<feature type="signal peptide" evidence="1">
    <location>
        <begin position="1"/>
        <end position="22"/>
    </location>
</feature>
<proteinExistence type="predicted"/>
<keyword evidence="1" id="KW-0732">Signal</keyword>
<dbReference type="InterPro" id="IPR007410">
    <property type="entry name" value="LpqE-like"/>
</dbReference>
<feature type="chain" id="PRO_5015641784" description="Copper(I)-binding protein" evidence="1">
    <location>
        <begin position="23"/>
        <end position="145"/>
    </location>
</feature>
<dbReference type="InterPro" id="IPR058248">
    <property type="entry name" value="Lxx211020-like"/>
</dbReference>
<evidence type="ECO:0008006" key="4">
    <source>
        <dbReference type="Google" id="ProtNLM"/>
    </source>
</evidence>
<dbReference type="SUPFAM" id="SSF110087">
    <property type="entry name" value="DR1885-like metal-binding protein"/>
    <property type="match status" value="1"/>
</dbReference>
<organism evidence="2 3">
    <name type="scientific">Albidovulum inexpectatum</name>
    <dbReference type="NCBI Taxonomy" id="196587"/>
    <lineage>
        <taxon>Bacteria</taxon>
        <taxon>Pseudomonadati</taxon>
        <taxon>Pseudomonadota</taxon>
        <taxon>Alphaproteobacteria</taxon>
        <taxon>Rhodobacterales</taxon>
        <taxon>Paracoccaceae</taxon>
        <taxon>Albidovulum</taxon>
    </lineage>
</organism>
<gene>
    <name evidence="2" type="ORF">LV82_01183</name>
</gene>
<dbReference type="Pfam" id="PF04314">
    <property type="entry name" value="PCuAC"/>
    <property type="match status" value="1"/>
</dbReference>
<evidence type="ECO:0000313" key="2">
    <source>
        <dbReference type="EMBL" id="PPB81141.1"/>
    </source>
</evidence>
<evidence type="ECO:0000256" key="1">
    <source>
        <dbReference type="SAM" id="SignalP"/>
    </source>
</evidence>
<comment type="caution">
    <text evidence="2">The sequence shown here is derived from an EMBL/GenBank/DDBJ whole genome shotgun (WGS) entry which is preliminary data.</text>
</comment>
<keyword evidence="3" id="KW-1185">Reference proteome</keyword>
<dbReference type="Proteomes" id="UP000239736">
    <property type="component" value="Unassembled WGS sequence"/>
</dbReference>
<dbReference type="InterPro" id="IPR036182">
    <property type="entry name" value="PCuAC_sf"/>
</dbReference>
<sequence>MKLKTICAAALSAMFLAAPALADGMISIHDAYARFMPGGMAGAAFMEIRNDGAEDDRLVDVRSPIAKRVELHTHVAGNDGVMQMMHVPEGFEVPAAGSHVLARGGDHVMFMGLVERPRDGQTIPLTLVFEKAGEITIDVPVDNAR</sequence>
<reference evidence="2 3" key="1">
    <citation type="submission" date="2018-01" db="EMBL/GenBank/DDBJ databases">
        <title>Genomic Encyclopedia of Archaeal and Bacterial Type Strains, Phase II (KMG-II): from individual species to whole genera.</title>
        <authorList>
            <person name="Goeker M."/>
        </authorList>
    </citation>
    <scope>NUCLEOTIDE SEQUENCE [LARGE SCALE GENOMIC DNA]</scope>
    <source>
        <strain evidence="2 3">DSM 12048</strain>
    </source>
</reference>
<dbReference type="Gene3D" id="2.60.40.1890">
    <property type="entry name" value="PCu(A)C copper chaperone"/>
    <property type="match status" value="1"/>
</dbReference>
<dbReference type="OrthoDB" id="9796962at2"/>
<dbReference type="PANTHER" id="PTHR36302">
    <property type="entry name" value="BLR7088 PROTEIN"/>
    <property type="match status" value="1"/>
</dbReference>
<evidence type="ECO:0000313" key="3">
    <source>
        <dbReference type="Proteomes" id="UP000239736"/>
    </source>
</evidence>
<dbReference type="PANTHER" id="PTHR36302:SF1">
    <property type="entry name" value="COPPER CHAPERONE PCU(A)C"/>
    <property type="match status" value="1"/>
</dbReference>
<dbReference type="EMBL" id="PRDS01000003">
    <property type="protein sequence ID" value="PPB81141.1"/>
    <property type="molecule type" value="Genomic_DNA"/>
</dbReference>
<accession>A0A2S5JIE7</accession>
<name>A0A2S5JIE7_9RHOB</name>
<dbReference type="RefSeq" id="WP_104069933.1">
    <property type="nucleotide sequence ID" value="NZ_PRDS01000003.1"/>
</dbReference>
<dbReference type="AlphaFoldDB" id="A0A2S5JIE7"/>
<protein>
    <recommendedName>
        <fullName evidence="4">Copper(I)-binding protein</fullName>
    </recommendedName>
</protein>